<dbReference type="Gene3D" id="1.20.1500.10">
    <property type="entry name" value="YheA/YmcA-like"/>
    <property type="match status" value="1"/>
</dbReference>
<evidence type="ECO:0000256" key="1">
    <source>
        <dbReference type="HAMAP-Rule" id="MF_01526"/>
    </source>
</evidence>
<organism evidence="2 3">
    <name type="scientific">Pullulanibacillus camelliae</name>
    <dbReference type="NCBI Taxonomy" id="1707096"/>
    <lineage>
        <taxon>Bacteria</taxon>
        <taxon>Bacillati</taxon>
        <taxon>Bacillota</taxon>
        <taxon>Bacilli</taxon>
        <taxon>Bacillales</taxon>
        <taxon>Sporolactobacillaceae</taxon>
        <taxon>Pullulanibacillus</taxon>
    </lineage>
</organism>
<gene>
    <name evidence="2" type="primary">yheA</name>
    <name evidence="2" type="ORF">GCM10011391_23900</name>
</gene>
<dbReference type="SUPFAM" id="SSF158622">
    <property type="entry name" value="YheA/YmcA-like"/>
    <property type="match status" value="1"/>
</dbReference>
<accession>A0A8J3DTK9</accession>
<dbReference type="RefSeq" id="WP_188694109.1">
    <property type="nucleotide sequence ID" value="NZ_BMIR01000010.1"/>
</dbReference>
<name>A0A8J3DTK9_9BACL</name>
<dbReference type="InterPro" id="IPR023378">
    <property type="entry name" value="YheA/YmcA-like_dom_sf"/>
</dbReference>
<dbReference type="EMBL" id="BMIR01000010">
    <property type="protein sequence ID" value="GGE44334.1"/>
    <property type="molecule type" value="Genomic_DNA"/>
</dbReference>
<dbReference type="HAMAP" id="MF_01526">
    <property type="entry name" value="UPF0342"/>
    <property type="match status" value="1"/>
</dbReference>
<proteinExistence type="inferred from homology"/>
<dbReference type="Pfam" id="PF06133">
    <property type="entry name" value="Com_YlbF"/>
    <property type="match status" value="1"/>
</dbReference>
<reference evidence="2" key="2">
    <citation type="submission" date="2020-09" db="EMBL/GenBank/DDBJ databases">
        <authorList>
            <person name="Sun Q."/>
            <person name="Zhou Y."/>
        </authorList>
    </citation>
    <scope>NUCLEOTIDE SEQUENCE</scope>
    <source>
        <strain evidence="2">CGMCC 1.15371</strain>
    </source>
</reference>
<dbReference type="InterPro" id="IPR010368">
    <property type="entry name" value="Com_YlbF"/>
</dbReference>
<dbReference type="Proteomes" id="UP000628775">
    <property type="component" value="Unassembled WGS sequence"/>
</dbReference>
<keyword evidence="3" id="KW-1185">Reference proteome</keyword>
<evidence type="ECO:0000313" key="3">
    <source>
        <dbReference type="Proteomes" id="UP000628775"/>
    </source>
</evidence>
<protein>
    <recommendedName>
        <fullName evidence="1">UPF0342 protein GCM10011391_23900</fullName>
    </recommendedName>
</protein>
<sequence length="120" mass="13616">MANLYDIAYSLEKAIRESNEYGALKTAHEAIEKDESAKQLFDSFRELQMSLQQKQMQGEQLSEDEANQANQQFQLVQQHPTISKLLVAEQHMSTVLSDVNKIIAQPLEELYTAADDNSVN</sequence>
<dbReference type="AlphaFoldDB" id="A0A8J3DTK9"/>
<evidence type="ECO:0000313" key="2">
    <source>
        <dbReference type="EMBL" id="GGE44334.1"/>
    </source>
</evidence>
<comment type="similarity">
    <text evidence="1">Belongs to the UPF0342 family.</text>
</comment>
<comment type="caution">
    <text evidence="2">The sequence shown here is derived from an EMBL/GenBank/DDBJ whole genome shotgun (WGS) entry which is preliminary data.</text>
</comment>
<reference evidence="2" key="1">
    <citation type="journal article" date="2014" name="Int. J. Syst. Evol. Microbiol.">
        <title>Complete genome sequence of Corynebacterium casei LMG S-19264T (=DSM 44701T), isolated from a smear-ripened cheese.</title>
        <authorList>
            <consortium name="US DOE Joint Genome Institute (JGI-PGF)"/>
            <person name="Walter F."/>
            <person name="Albersmeier A."/>
            <person name="Kalinowski J."/>
            <person name="Ruckert C."/>
        </authorList>
    </citation>
    <scope>NUCLEOTIDE SEQUENCE</scope>
    <source>
        <strain evidence="2">CGMCC 1.15371</strain>
    </source>
</reference>